<evidence type="ECO:0000256" key="8">
    <source>
        <dbReference type="ARBA" id="ARBA00023268"/>
    </source>
</evidence>
<dbReference type="EMBL" id="CP003837">
    <property type="protein sequence ID" value="AGH47384.1"/>
    <property type="molecule type" value="Genomic_DNA"/>
</dbReference>
<accession>K7A271</accession>
<keyword evidence="12" id="KW-1185">Reference proteome</keyword>
<dbReference type="InterPro" id="IPR004399">
    <property type="entry name" value="HMP/HMP-P_kinase_dom"/>
</dbReference>
<feature type="domain" description="Thiamine phosphate synthase/TenI" evidence="9">
    <location>
        <begin position="330"/>
        <end position="501"/>
    </location>
</feature>
<dbReference type="InterPro" id="IPR013785">
    <property type="entry name" value="Aldolase_TIM"/>
</dbReference>
<keyword evidence="4" id="KW-0808">Transferase</keyword>
<dbReference type="GO" id="GO:0046872">
    <property type="term" value="F:metal ion binding"/>
    <property type="evidence" value="ECO:0007669"/>
    <property type="project" value="UniProtKB-KW"/>
</dbReference>
<dbReference type="SUPFAM" id="SSF51391">
    <property type="entry name" value="Thiamin phosphate synthase"/>
    <property type="match status" value="1"/>
</dbReference>
<feature type="domain" description="Pyridoxamine kinase/Phosphomethylpyrimidine kinase" evidence="10">
    <location>
        <begin position="27"/>
        <end position="283"/>
    </location>
</feature>
<protein>
    <recommendedName>
        <fullName evidence="3">hydroxymethylpyrimidine kinase</fullName>
        <ecNumber evidence="3">2.7.1.49</ecNumber>
    </recommendedName>
</protein>
<dbReference type="SUPFAM" id="SSF53613">
    <property type="entry name" value="Ribokinase-like"/>
    <property type="match status" value="1"/>
</dbReference>
<keyword evidence="7" id="KW-0784">Thiamine biosynthesis</keyword>
<keyword evidence="6" id="KW-0460">Magnesium</keyword>
<dbReference type="UniPathway" id="UPA00060">
    <property type="reaction ID" value="UER00138"/>
</dbReference>
<dbReference type="InterPro" id="IPR022998">
    <property type="entry name" value="ThiamineP_synth_TenI"/>
</dbReference>
<evidence type="ECO:0000259" key="9">
    <source>
        <dbReference type="Pfam" id="PF02581"/>
    </source>
</evidence>
<proteinExistence type="predicted"/>
<dbReference type="Proteomes" id="UP000011864">
    <property type="component" value="Chromosome"/>
</dbReference>
<keyword evidence="5" id="KW-0479">Metal-binding</keyword>
<dbReference type="RefSeq" id="WP_007635877.1">
    <property type="nucleotide sequence ID" value="NC_020514.1"/>
</dbReference>
<dbReference type="EC" id="2.7.1.49" evidence="3"/>
<dbReference type="Gene3D" id="3.20.20.70">
    <property type="entry name" value="Aldolase class I"/>
    <property type="match status" value="1"/>
</dbReference>
<dbReference type="GO" id="GO:0005829">
    <property type="term" value="C:cytosol"/>
    <property type="evidence" value="ECO:0007669"/>
    <property type="project" value="TreeGrafter"/>
</dbReference>
<comment type="cofactor">
    <cofactor evidence="1">
        <name>Mg(2+)</name>
        <dbReference type="ChEBI" id="CHEBI:18420"/>
    </cofactor>
</comment>
<dbReference type="CDD" id="cd00564">
    <property type="entry name" value="TMP_TenI"/>
    <property type="match status" value="1"/>
</dbReference>
<evidence type="ECO:0000256" key="2">
    <source>
        <dbReference type="ARBA" id="ARBA00004948"/>
    </source>
</evidence>
<dbReference type="KEGG" id="gps:C427_5287"/>
<evidence type="ECO:0000256" key="3">
    <source>
        <dbReference type="ARBA" id="ARBA00012135"/>
    </source>
</evidence>
<comment type="pathway">
    <text evidence="2">Cofactor biosynthesis; thiamine diphosphate biosynthesis.</text>
</comment>
<evidence type="ECO:0000313" key="12">
    <source>
        <dbReference type="Proteomes" id="UP000011864"/>
    </source>
</evidence>
<dbReference type="Gene3D" id="3.40.1190.20">
    <property type="match status" value="1"/>
</dbReference>
<dbReference type="STRING" id="1129794.C427_5287"/>
<dbReference type="FunFam" id="3.20.20.70:FF:000064">
    <property type="entry name" value="Thiamine-phosphate synthase"/>
    <property type="match status" value="1"/>
</dbReference>
<name>K7A271_9ALTE</name>
<organism evidence="11 12">
    <name type="scientific">Paraglaciecola psychrophila 170</name>
    <dbReference type="NCBI Taxonomy" id="1129794"/>
    <lineage>
        <taxon>Bacteria</taxon>
        <taxon>Pseudomonadati</taxon>
        <taxon>Pseudomonadota</taxon>
        <taxon>Gammaproteobacteria</taxon>
        <taxon>Alteromonadales</taxon>
        <taxon>Alteromonadaceae</taxon>
        <taxon>Paraglaciecola</taxon>
    </lineage>
</organism>
<dbReference type="eggNOG" id="COG0352">
    <property type="taxonomic scope" value="Bacteria"/>
</dbReference>
<gene>
    <name evidence="11" type="ORF">C427_5287</name>
</gene>
<evidence type="ECO:0000313" key="11">
    <source>
        <dbReference type="EMBL" id="AGH47384.1"/>
    </source>
</evidence>
<dbReference type="PANTHER" id="PTHR20858">
    <property type="entry name" value="PHOSPHOMETHYLPYRIMIDINE KINASE"/>
    <property type="match status" value="1"/>
</dbReference>
<dbReference type="Pfam" id="PF08543">
    <property type="entry name" value="Phos_pyr_kin"/>
    <property type="match status" value="1"/>
</dbReference>
<keyword evidence="8" id="KW-0511">Multifunctional enzyme</keyword>
<evidence type="ECO:0000256" key="4">
    <source>
        <dbReference type="ARBA" id="ARBA00022679"/>
    </source>
</evidence>
<dbReference type="GO" id="GO:0009229">
    <property type="term" value="P:thiamine diphosphate biosynthetic process"/>
    <property type="evidence" value="ECO:0007669"/>
    <property type="project" value="UniProtKB-UniPathway"/>
</dbReference>
<evidence type="ECO:0000256" key="5">
    <source>
        <dbReference type="ARBA" id="ARBA00022723"/>
    </source>
</evidence>
<dbReference type="GO" id="GO:0008902">
    <property type="term" value="F:hydroxymethylpyrimidine kinase activity"/>
    <property type="evidence" value="ECO:0007669"/>
    <property type="project" value="UniProtKB-EC"/>
</dbReference>
<evidence type="ECO:0000259" key="10">
    <source>
        <dbReference type="Pfam" id="PF08543"/>
    </source>
</evidence>
<evidence type="ECO:0000256" key="7">
    <source>
        <dbReference type="ARBA" id="ARBA00022977"/>
    </source>
</evidence>
<dbReference type="GO" id="GO:0009228">
    <property type="term" value="P:thiamine biosynthetic process"/>
    <property type="evidence" value="ECO:0007669"/>
    <property type="project" value="UniProtKB-KW"/>
</dbReference>
<dbReference type="AlphaFoldDB" id="K7A271"/>
<dbReference type="InterPro" id="IPR029056">
    <property type="entry name" value="Ribokinase-like"/>
</dbReference>
<dbReference type="eggNOG" id="COG0351">
    <property type="taxonomic scope" value="Bacteria"/>
</dbReference>
<dbReference type="InterPro" id="IPR036206">
    <property type="entry name" value="ThiamineP_synth_sf"/>
</dbReference>
<dbReference type="PANTHER" id="PTHR20858:SF17">
    <property type="entry name" value="HYDROXYMETHYLPYRIMIDINE_PHOSPHOMETHYLPYRIMIDINE KINASE THI20-RELATED"/>
    <property type="match status" value="1"/>
</dbReference>
<dbReference type="CDD" id="cd01169">
    <property type="entry name" value="HMPP_kinase"/>
    <property type="match status" value="1"/>
</dbReference>
<evidence type="ECO:0000256" key="1">
    <source>
        <dbReference type="ARBA" id="ARBA00001946"/>
    </source>
</evidence>
<reference evidence="11 12" key="1">
    <citation type="journal article" date="2013" name="Genome Announc.">
        <title>Complete Genome Sequence of Glaciecola psychrophila Strain 170T.</title>
        <authorList>
            <person name="Yin J."/>
            <person name="Chen J."/>
            <person name="Liu G."/>
            <person name="Yu Y."/>
            <person name="Song L."/>
            <person name="Wang X."/>
            <person name="Qu X."/>
        </authorList>
    </citation>
    <scope>NUCLEOTIDE SEQUENCE [LARGE SCALE GENOMIC DNA]</scope>
    <source>
        <strain evidence="11 12">170</strain>
    </source>
</reference>
<dbReference type="PATRIC" id="fig|1129794.4.peg.5270"/>
<dbReference type="OrthoDB" id="9810880at2"/>
<dbReference type="Pfam" id="PF02581">
    <property type="entry name" value="TMP-TENI"/>
    <property type="match status" value="1"/>
</dbReference>
<dbReference type="InterPro" id="IPR013749">
    <property type="entry name" value="PM/HMP-P_kinase-1"/>
</dbReference>
<dbReference type="GO" id="GO:0008972">
    <property type="term" value="F:phosphomethylpyrimidine kinase activity"/>
    <property type="evidence" value="ECO:0007669"/>
    <property type="project" value="InterPro"/>
</dbReference>
<evidence type="ECO:0000256" key="6">
    <source>
        <dbReference type="ARBA" id="ARBA00022842"/>
    </source>
</evidence>
<dbReference type="HOGENOM" id="CLU_018272_7_1_6"/>
<sequence length="522" mass="56741">MDNYSNDNRLFVSGCDRPIVWSIAASDSGGGAGIQADTLTIQDLGGHACNIITAVTVQNSYHVEGVSAVSPDMLTRQLNCLLFDMPPKVIKIGVLADAEQVLLISNWLADNLADYEQTHDTRIPIILDPVLFTTSGKQQTNVDAYLRLAKQVTLLTPNYNELMVLAGTFEGKGQTEQSALDHLSQLVETNILVTGGDSQNLQVVDWLAAHKIAHTSEQHQHQRIGFGGSRVNTRHNHGTGCTLSSAIATTMALGHPLLDAIVIAKAYVHQGLSGSYGLGKGPGVLARHGWPNDLVHFPEIILPQYPQLADVSQLDFANVSLPLKVYSVTQSLSVLEQVLKAGAHTAQLRIKLPCDNKQLEQDIQLAVALGRKYQAQVFINDHWQLAIKHGAFGIHLGQEDMLQANLSQISDASLALGLSSHGYFEMLLAQQFSPSYLAIGHIFATPTKHMPSQPQGLLKLSRYCQLLKDKLPLVAIGGIDEHNLAQVKVTQVHDVAIVRGIELAPDPAKSWQTLQLAWQALT</sequence>